<evidence type="ECO:0000313" key="2">
    <source>
        <dbReference type="EMBL" id="PJG53962.1"/>
    </source>
</evidence>
<protein>
    <submittedName>
        <fullName evidence="2">Uncharacterized protein</fullName>
    </submittedName>
</protein>
<proteinExistence type="predicted"/>
<feature type="compositionally biased region" description="Basic and acidic residues" evidence="1">
    <location>
        <begin position="1"/>
        <end position="16"/>
    </location>
</feature>
<accession>A0A2M8R826</accession>
<dbReference type="AlphaFoldDB" id="A0A2M8R826"/>
<sequence>MHLSRLRERSTREARRVRALSSGGMSRCRKHPLPNPPPLAGEGARRLCGCAPTPSAGCRRARRGSG</sequence>
<gene>
    <name evidence="2" type="ORF">CVM73_18100</name>
</gene>
<organism evidence="2 3">
    <name type="scientific">Bradyrhizobium forestalis</name>
    <dbReference type="NCBI Taxonomy" id="1419263"/>
    <lineage>
        <taxon>Bacteria</taxon>
        <taxon>Pseudomonadati</taxon>
        <taxon>Pseudomonadota</taxon>
        <taxon>Alphaproteobacteria</taxon>
        <taxon>Hyphomicrobiales</taxon>
        <taxon>Nitrobacteraceae</taxon>
        <taxon>Bradyrhizobium</taxon>
    </lineage>
</organism>
<name>A0A2M8R826_9BRAD</name>
<keyword evidence="3" id="KW-1185">Reference proteome</keyword>
<evidence type="ECO:0000313" key="3">
    <source>
        <dbReference type="Proteomes" id="UP000231194"/>
    </source>
</evidence>
<evidence type="ECO:0000256" key="1">
    <source>
        <dbReference type="SAM" id="MobiDB-lite"/>
    </source>
</evidence>
<feature type="region of interest" description="Disordered" evidence="1">
    <location>
        <begin position="1"/>
        <end position="40"/>
    </location>
</feature>
<reference evidence="2 3" key="1">
    <citation type="submission" date="2017-11" db="EMBL/GenBank/DDBJ databases">
        <title>Bradyrhizobium forestalis sp. nov., an efficient nitrogen-fixing bacterium isolated from nodules of forest legume species in the Amazon.</title>
        <authorList>
            <person name="Costa E.M."/>
            <person name="Guimaraes A."/>
            <person name="Carvalho T.S."/>
            <person name="Rodrigues T.L."/>
            <person name="Ribeiro P.R.A."/>
            <person name="Lebbe L."/>
            <person name="Willems A."/>
            <person name="Moreira F.M.S."/>
        </authorList>
    </citation>
    <scope>NUCLEOTIDE SEQUENCE [LARGE SCALE GENOMIC DNA]</scope>
    <source>
        <strain evidence="2 3">INPA54B</strain>
    </source>
</reference>
<dbReference type="Proteomes" id="UP000231194">
    <property type="component" value="Unassembled WGS sequence"/>
</dbReference>
<comment type="caution">
    <text evidence="2">The sequence shown here is derived from an EMBL/GenBank/DDBJ whole genome shotgun (WGS) entry which is preliminary data.</text>
</comment>
<dbReference type="EMBL" id="PGVG01000013">
    <property type="protein sequence ID" value="PJG53962.1"/>
    <property type="molecule type" value="Genomic_DNA"/>
</dbReference>